<gene>
    <name evidence="9" type="ORF">ODALV1_LOCUS25086</name>
</gene>
<dbReference type="InterPro" id="IPR036259">
    <property type="entry name" value="MFS_trans_sf"/>
</dbReference>
<feature type="domain" description="Major facilitator superfamily (MFS) profile" evidence="8">
    <location>
        <begin position="13"/>
        <end position="443"/>
    </location>
</feature>
<dbReference type="InterPro" id="IPR005829">
    <property type="entry name" value="Sugar_transporter_CS"/>
</dbReference>
<evidence type="ECO:0000259" key="8">
    <source>
        <dbReference type="PROSITE" id="PS50850"/>
    </source>
</evidence>
<dbReference type="InterPro" id="IPR044775">
    <property type="entry name" value="MFS_ERD6/Tret1-like"/>
</dbReference>
<dbReference type="PROSITE" id="PS50850">
    <property type="entry name" value="MFS"/>
    <property type="match status" value="1"/>
</dbReference>
<keyword evidence="5" id="KW-0813">Transport</keyword>
<dbReference type="CDD" id="cd17358">
    <property type="entry name" value="MFS_GLUT6_8_Class3_like"/>
    <property type="match status" value="1"/>
</dbReference>
<evidence type="ECO:0000313" key="9">
    <source>
        <dbReference type="EMBL" id="CAL8133479.1"/>
    </source>
</evidence>
<dbReference type="PANTHER" id="PTHR48021:SF1">
    <property type="entry name" value="GH07001P-RELATED"/>
    <property type="match status" value="1"/>
</dbReference>
<dbReference type="NCBIfam" id="TIGR00879">
    <property type="entry name" value="SP"/>
    <property type="match status" value="1"/>
</dbReference>
<dbReference type="InterPro" id="IPR020846">
    <property type="entry name" value="MFS_dom"/>
</dbReference>
<dbReference type="PROSITE" id="PS00217">
    <property type="entry name" value="SUGAR_TRANSPORT_2"/>
    <property type="match status" value="1"/>
</dbReference>
<evidence type="ECO:0000313" key="10">
    <source>
        <dbReference type="Proteomes" id="UP001642540"/>
    </source>
</evidence>
<evidence type="ECO:0000256" key="4">
    <source>
        <dbReference type="ARBA" id="ARBA00023136"/>
    </source>
</evidence>
<feature type="transmembrane region" description="Helical" evidence="7">
    <location>
        <begin position="291"/>
        <end position="312"/>
    </location>
</feature>
<dbReference type="InterPro" id="IPR005828">
    <property type="entry name" value="MFS_sugar_transport-like"/>
</dbReference>
<proteinExistence type="inferred from homology"/>
<feature type="transmembrane region" description="Helical" evidence="7">
    <location>
        <begin position="169"/>
        <end position="190"/>
    </location>
</feature>
<name>A0ABP1RQX3_9HEXA</name>
<evidence type="ECO:0000256" key="5">
    <source>
        <dbReference type="RuleBase" id="RU003346"/>
    </source>
</evidence>
<dbReference type="InterPro" id="IPR003663">
    <property type="entry name" value="Sugar/inositol_transpt"/>
</dbReference>
<organism evidence="9 10">
    <name type="scientific">Orchesella dallaii</name>
    <dbReference type="NCBI Taxonomy" id="48710"/>
    <lineage>
        <taxon>Eukaryota</taxon>
        <taxon>Metazoa</taxon>
        <taxon>Ecdysozoa</taxon>
        <taxon>Arthropoda</taxon>
        <taxon>Hexapoda</taxon>
        <taxon>Collembola</taxon>
        <taxon>Entomobryomorpha</taxon>
        <taxon>Entomobryoidea</taxon>
        <taxon>Orchesellidae</taxon>
        <taxon>Orchesellinae</taxon>
        <taxon>Orchesella</taxon>
    </lineage>
</organism>
<feature type="transmembrane region" description="Helical" evidence="7">
    <location>
        <begin position="112"/>
        <end position="133"/>
    </location>
</feature>
<dbReference type="PROSITE" id="PS00216">
    <property type="entry name" value="SUGAR_TRANSPORT_1"/>
    <property type="match status" value="1"/>
</dbReference>
<dbReference type="Pfam" id="PF00083">
    <property type="entry name" value="Sugar_tr"/>
    <property type="match status" value="1"/>
</dbReference>
<evidence type="ECO:0000256" key="7">
    <source>
        <dbReference type="SAM" id="Phobius"/>
    </source>
</evidence>
<protein>
    <recommendedName>
        <fullName evidence="8">Major facilitator superfamily (MFS) profile domain-containing protein</fullName>
    </recommendedName>
</protein>
<dbReference type="SUPFAM" id="SSF103473">
    <property type="entry name" value="MFS general substrate transporter"/>
    <property type="match status" value="1"/>
</dbReference>
<feature type="transmembrane region" description="Helical" evidence="7">
    <location>
        <begin position="351"/>
        <end position="377"/>
    </location>
</feature>
<dbReference type="InterPro" id="IPR050549">
    <property type="entry name" value="MFS_Trehalose_Transporter"/>
</dbReference>
<reference evidence="9 10" key="1">
    <citation type="submission" date="2024-08" db="EMBL/GenBank/DDBJ databases">
        <authorList>
            <person name="Cucini C."/>
            <person name="Frati F."/>
        </authorList>
    </citation>
    <scope>NUCLEOTIDE SEQUENCE [LARGE SCALE GENOMIC DNA]</scope>
</reference>
<accession>A0ABP1RQX3</accession>
<keyword evidence="10" id="KW-1185">Reference proteome</keyword>
<dbReference type="PRINTS" id="PR00171">
    <property type="entry name" value="SUGRTRNSPORT"/>
</dbReference>
<feature type="transmembrane region" description="Helical" evidence="7">
    <location>
        <begin position="389"/>
        <end position="409"/>
    </location>
</feature>
<dbReference type="PANTHER" id="PTHR48021">
    <property type="match status" value="1"/>
</dbReference>
<evidence type="ECO:0000256" key="3">
    <source>
        <dbReference type="ARBA" id="ARBA00022989"/>
    </source>
</evidence>
<dbReference type="Gene3D" id="1.20.1250.20">
    <property type="entry name" value="MFS general substrate transporter like domains"/>
    <property type="match status" value="1"/>
</dbReference>
<dbReference type="Proteomes" id="UP001642540">
    <property type="component" value="Unassembled WGS sequence"/>
</dbReference>
<feature type="transmembrane region" description="Helical" evidence="7">
    <location>
        <begin position="252"/>
        <end position="276"/>
    </location>
</feature>
<feature type="transmembrane region" description="Helical" evidence="7">
    <location>
        <begin position="421"/>
        <end position="439"/>
    </location>
</feature>
<dbReference type="EMBL" id="CAXLJM020000099">
    <property type="protein sequence ID" value="CAL8133479.1"/>
    <property type="molecule type" value="Genomic_DNA"/>
</dbReference>
<feature type="transmembrane region" description="Helical" evidence="7">
    <location>
        <begin position="86"/>
        <end position="106"/>
    </location>
</feature>
<evidence type="ECO:0000256" key="6">
    <source>
        <dbReference type="SAM" id="MobiDB-lite"/>
    </source>
</evidence>
<keyword evidence="3 7" id="KW-1133">Transmembrane helix</keyword>
<feature type="transmembrane region" description="Helical" evidence="7">
    <location>
        <begin position="145"/>
        <end position="163"/>
    </location>
</feature>
<comment type="similarity">
    <text evidence="5">Belongs to the major facilitator superfamily. Sugar transporter (TC 2.A.1.1) family.</text>
</comment>
<comment type="caution">
    <text evidence="9">The sequence shown here is derived from an EMBL/GenBank/DDBJ whole genome shotgun (WGS) entry which is preliminary data.</text>
</comment>
<keyword evidence="4 7" id="KW-0472">Membrane</keyword>
<feature type="transmembrane region" description="Helical" evidence="7">
    <location>
        <begin position="319"/>
        <end position="339"/>
    </location>
</feature>
<comment type="subcellular location">
    <subcellularLocation>
        <location evidence="1">Membrane</location>
        <topology evidence="1">Multi-pass membrane protein</topology>
    </subcellularLocation>
</comment>
<feature type="transmembrane region" description="Helical" evidence="7">
    <location>
        <begin position="59"/>
        <end position="79"/>
    </location>
</feature>
<sequence>MSSFWKCRNQILAAVAATIGGFGLGTALGYTSPAMPDLRERIARVETDMTPLSEEEESWIGGILNLGGLASAIYVGLVLDVIGRKLTMLILAPPFVAGWLLIGFATNSAMLITGRALLGFCGGSFSIAAPLYVTEIAEDRIRGALGSLLQVMVVLGILFSYVVGAFISYKWLAVLCSFVPVIFFFSMIFIPETPRYLLTKGRASEASDSLTWLRQNLSAHEIEVELKQIEASVNDVLAEKSSFRDLFEYRHLYPTSLMIGIMLFQQLSGVNAVIFYTTDIFHSAGASLPDYLSTIIFGVVQLSATVLSTLLVDKAGRKILFLTSSAVMCVSLIALGIYFQLKSEGKNEGLGWLPLVSLMLFICAFSIGYGPLPWLLLGEMIPQKVKARAASIVTMVNWILCFVVTKFFRSIQEALTIQWCYWIFSVCCAVGFVFVLILLPETKGKTFAEIDEYFGRRAGSKGSVFDEGMEMETKKKGESGGSEVSMKLSGPPAERKGRHWANVQDTYSVGLSFYSK</sequence>
<feature type="region of interest" description="Disordered" evidence="6">
    <location>
        <begin position="472"/>
        <end position="497"/>
    </location>
</feature>
<keyword evidence="2 7" id="KW-0812">Transmembrane</keyword>
<evidence type="ECO:0000256" key="1">
    <source>
        <dbReference type="ARBA" id="ARBA00004141"/>
    </source>
</evidence>
<evidence type="ECO:0000256" key="2">
    <source>
        <dbReference type="ARBA" id="ARBA00022692"/>
    </source>
</evidence>